<dbReference type="SMART" id="SM00213">
    <property type="entry name" value="UBQ"/>
    <property type="match status" value="1"/>
</dbReference>
<evidence type="ECO:0000256" key="4">
    <source>
        <dbReference type="ARBA" id="ARBA00022777"/>
    </source>
</evidence>
<dbReference type="AlphaFoldDB" id="A0ABD3H9E8"/>
<keyword evidence="9" id="KW-1185">Reference proteome</keyword>
<protein>
    <recommendedName>
        <fullName evidence="10">Ubiquitin-like domain-containing protein</fullName>
    </recommendedName>
</protein>
<reference evidence="8 9" key="1">
    <citation type="submission" date="2024-09" db="EMBL/GenBank/DDBJ databases">
        <title>Chromosome-scale assembly of Riccia sorocarpa.</title>
        <authorList>
            <person name="Paukszto L."/>
        </authorList>
    </citation>
    <scope>NUCLEOTIDE SEQUENCE [LARGE SCALE GENOMIC DNA]</scope>
    <source>
        <strain evidence="8">LP-2024</strain>
        <tissue evidence="8">Aerial parts of the thallus</tissue>
    </source>
</reference>
<dbReference type="InterPro" id="IPR000626">
    <property type="entry name" value="Ubiquitin-like_dom"/>
</dbReference>
<keyword evidence="3" id="KW-0808">Transferase</keyword>
<comment type="caution">
    <text evidence="8">The sequence shown here is derived from an EMBL/GenBank/DDBJ whole genome shotgun (WGS) entry which is preliminary data.</text>
</comment>
<dbReference type="PROSITE" id="PS50053">
    <property type="entry name" value="UBIQUITIN_2"/>
    <property type="match status" value="1"/>
</dbReference>
<dbReference type="InterPro" id="IPR004166">
    <property type="entry name" value="a-kinase_dom"/>
</dbReference>
<dbReference type="Gene3D" id="3.10.20.90">
    <property type="entry name" value="Phosphatidylinositol 3-kinase Catalytic Subunit, Chain A, domain 1"/>
    <property type="match status" value="1"/>
</dbReference>
<dbReference type="Pfam" id="PF02816">
    <property type="entry name" value="Alpha_kinase"/>
    <property type="match status" value="1"/>
</dbReference>
<dbReference type="EMBL" id="JBJQOH010000004">
    <property type="protein sequence ID" value="KAL3688048.1"/>
    <property type="molecule type" value="Genomic_DNA"/>
</dbReference>
<keyword evidence="2" id="KW-0723">Serine/threonine-protein kinase</keyword>
<dbReference type="InterPro" id="IPR029071">
    <property type="entry name" value="Ubiquitin-like_domsf"/>
</dbReference>
<evidence type="ECO:0008006" key="10">
    <source>
        <dbReference type="Google" id="ProtNLM"/>
    </source>
</evidence>
<dbReference type="Proteomes" id="UP001633002">
    <property type="component" value="Unassembled WGS sequence"/>
</dbReference>
<organism evidence="8 9">
    <name type="scientific">Riccia sorocarpa</name>
    <dbReference type="NCBI Taxonomy" id="122646"/>
    <lineage>
        <taxon>Eukaryota</taxon>
        <taxon>Viridiplantae</taxon>
        <taxon>Streptophyta</taxon>
        <taxon>Embryophyta</taxon>
        <taxon>Marchantiophyta</taxon>
        <taxon>Marchantiopsida</taxon>
        <taxon>Marchantiidae</taxon>
        <taxon>Marchantiales</taxon>
        <taxon>Ricciaceae</taxon>
        <taxon>Riccia</taxon>
    </lineage>
</organism>
<dbReference type="Gene3D" id="3.20.200.10">
    <property type="entry name" value="MHCK/EF2 kinase"/>
    <property type="match status" value="1"/>
</dbReference>
<dbReference type="PANTHER" id="PTHR10666">
    <property type="entry name" value="UBIQUITIN"/>
    <property type="match status" value="1"/>
</dbReference>
<evidence type="ECO:0000256" key="3">
    <source>
        <dbReference type="ARBA" id="ARBA00022679"/>
    </source>
</evidence>
<dbReference type="GO" id="GO:0004674">
    <property type="term" value="F:protein serine/threonine kinase activity"/>
    <property type="evidence" value="ECO:0007669"/>
    <property type="project" value="UniProtKB-KW"/>
</dbReference>
<evidence type="ECO:0000313" key="9">
    <source>
        <dbReference type="Proteomes" id="UP001633002"/>
    </source>
</evidence>
<evidence type="ECO:0000259" key="7">
    <source>
        <dbReference type="PROSITE" id="PS51158"/>
    </source>
</evidence>
<dbReference type="Pfam" id="PF00240">
    <property type="entry name" value="ubiquitin"/>
    <property type="match status" value="1"/>
</dbReference>
<name>A0ABD3H9E8_9MARC</name>
<dbReference type="SUPFAM" id="SSF56112">
    <property type="entry name" value="Protein kinase-like (PK-like)"/>
    <property type="match status" value="1"/>
</dbReference>
<dbReference type="InterPro" id="IPR019956">
    <property type="entry name" value="Ubiquitin_dom"/>
</dbReference>
<dbReference type="InterPro" id="IPR011009">
    <property type="entry name" value="Kinase-like_dom_sf"/>
</dbReference>
<feature type="compositionally biased region" description="Polar residues" evidence="5">
    <location>
        <begin position="1"/>
        <end position="11"/>
    </location>
</feature>
<evidence type="ECO:0000256" key="1">
    <source>
        <dbReference type="ARBA" id="ARBA00022499"/>
    </source>
</evidence>
<feature type="region of interest" description="Disordered" evidence="5">
    <location>
        <begin position="1"/>
        <end position="38"/>
    </location>
</feature>
<proteinExistence type="predicted"/>
<accession>A0ABD3H9E8</accession>
<evidence type="ECO:0000256" key="5">
    <source>
        <dbReference type="SAM" id="MobiDB-lite"/>
    </source>
</evidence>
<keyword evidence="1" id="KW-1017">Isopeptide bond</keyword>
<evidence type="ECO:0000313" key="8">
    <source>
        <dbReference type="EMBL" id="KAL3688048.1"/>
    </source>
</evidence>
<dbReference type="PROSITE" id="PS51158">
    <property type="entry name" value="ALPHA_KINASE"/>
    <property type="match status" value="1"/>
</dbReference>
<evidence type="ECO:0000256" key="2">
    <source>
        <dbReference type="ARBA" id="ARBA00022527"/>
    </source>
</evidence>
<dbReference type="GO" id="GO:0003729">
    <property type="term" value="F:mRNA binding"/>
    <property type="evidence" value="ECO:0007669"/>
    <property type="project" value="UniProtKB-ARBA"/>
</dbReference>
<keyword evidence="4" id="KW-0418">Kinase</keyword>
<sequence>MSGISPVTTNTENKRKVPATDDEDPTTAKGSGQSPLVAASPPVYECESFELVKNWLRASAKWWNALTVHIYPTCKLRFALAVYRVTQLGWDLFTGLEKAAKMNRQLVMLLVNTKAYKIIILKETRIQTGRDDSLEEWKIDDFSDVSEKVISACRESIISSFSVTQAEKPAQRIYIKEVDPNIPNWKSVKIQKGIEYVHRISLLDLVWSEKGVHDQDDIVFLLTDPTIHTNDANILKFTRTNFGEEGCKLFLQHHRCNYVCRLMEPPSGDACHTRDDVPAGNQLDDGRTLTPYNNIQEATLDLIPKRRQGMQIFVHTLTRTITFEVKLFNISETVKCPTGNLTTLEVHSSDTMHNVKTSIWDKEGIPPDRQCLFLNGRQLQLEDGGTLADYNIQNESTLFLELHSEKERKP</sequence>
<feature type="domain" description="Alpha-type protein kinase" evidence="7">
    <location>
        <begin position="205"/>
        <end position="268"/>
    </location>
</feature>
<gene>
    <name evidence="8" type="ORF">R1sor_014357</name>
</gene>
<dbReference type="InterPro" id="IPR050158">
    <property type="entry name" value="Ubiquitin_ubiquitin-like"/>
</dbReference>
<feature type="domain" description="Ubiquitin-like" evidence="6">
    <location>
        <begin position="330"/>
        <end position="400"/>
    </location>
</feature>
<dbReference type="PRINTS" id="PR00348">
    <property type="entry name" value="UBIQUITIN"/>
</dbReference>
<evidence type="ECO:0000259" key="6">
    <source>
        <dbReference type="PROSITE" id="PS50053"/>
    </source>
</evidence>
<dbReference type="SUPFAM" id="SSF54236">
    <property type="entry name" value="Ubiquitin-like"/>
    <property type="match status" value="1"/>
</dbReference>